<feature type="compositionally biased region" description="Basic and acidic residues" evidence="1">
    <location>
        <begin position="16"/>
        <end position="25"/>
    </location>
</feature>
<dbReference type="EMBL" id="CAKKNE010000002">
    <property type="protein sequence ID" value="CAH0367891.1"/>
    <property type="molecule type" value="Genomic_DNA"/>
</dbReference>
<keyword evidence="3" id="KW-1185">Reference proteome</keyword>
<proteinExistence type="predicted"/>
<reference evidence="2" key="1">
    <citation type="submission" date="2021-11" db="EMBL/GenBank/DDBJ databases">
        <authorList>
            <consortium name="Genoscope - CEA"/>
            <person name="William W."/>
        </authorList>
    </citation>
    <scope>NUCLEOTIDE SEQUENCE</scope>
</reference>
<protein>
    <submittedName>
        <fullName evidence="2">Uncharacterized protein</fullName>
    </submittedName>
</protein>
<dbReference type="AlphaFoldDB" id="A0A8J2SHL1"/>
<accession>A0A8J2SHL1</accession>
<sequence length="272" mass="30958">METPSPVKRKATIDLTRSDSEGEAPKRRRRVIEIESDDDDEEAPSPTTMPWETPEWQAHCAKKRESPVMGLLKNLFAKSDALGYGTSTDIHGSDEEMWRKIHDPVGHQRMWLTRILKNPPEGYIEQQVAEFARKLDGPCECLRAGPDDCVSRRAHKCSCRLGDPGKCKATSHHACCCRHVESYERGNCKATTHDCLCPHLESYERSDCKATTHACLCPQLESYERSDCKATTHHCLCPRLESYERSECKARSHRCICHKLESYEMSECKACN</sequence>
<gene>
    <name evidence="2" type="ORF">PECAL_2P09330</name>
</gene>
<name>A0A8J2SHL1_9STRA</name>
<evidence type="ECO:0000313" key="3">
    <source>
        <dbReference type="Proteomes" id="UP000789595"/>
    </source>
</evidence>
<comment type="caution">
    <text evidence="2">The sequence shown here is derived from an EMBL/GenBank/DDBJ whole genome shotgun (WGS) entry which is preliminary data.</text>
</comment>
<feature type="region of interest" description="Disordered" evidence="1">
    <location>
        <begin position="1"/>
        <end position="52"/>
    </location>
</feature>
<evidence type="ECO:0000256" key="1">
    <source>
        <dbReference type="SAM" id="MobiDB-lite"/>
    </source>
</evidence>
<organism evidence="2 3">
    <name type="scientific">Pelagomonas calceolata</name>
    <dbReference type="NCBI Taxonomy" id="35677"/>
    <lineage>
        <taxon>Eukaryota</taxon>
        <taxon>Sar</taxon>
        <taxon>Stramenopiles</taxon>
        <taxon>Ochrophyta</taxon>
        <taxon>Pelagophyceae</taxon>
        <taxon>Pelagomonadales</taxon>
        <taxon>Pelagomonadaceae</taxon>
        <taxon>Pelagomonas</taxon>
    </lineage>
</organism>
<dbReference type="OrthoDB" id="10630104at2759"/>
<evidence type="ECO:0000313" key="2">
    <source>
        <dbReference type="EMBL" id="CAH0367891.1"/>
    </source>
</evidence>
<feature type="compositionally biased region" description="Acidic residues" evidence="1">
    <location>
        <begin position="34"/>
        <end position="43"/>
    </location>
</feature>
<dbReference type="Proteomes" id="UP000789595">
    <property type="component" value="Unassembled WGS sequence"/>
</dbReference>